<dbReference type="Proteomes" id="UP000233551">
    <property type="component" value="Unassembled WGS sequence"/>
</dbReference>
<dbReference type="AlphaFoldDB" id="A0A2I0L6D2"/>
<gene>
    <name evidence="1" type="ORF">CRG98_003410</name>
</gene>
<protein>
    <submittedName>
        <fullName evidence="1">Uncharacterized protein</fullName>
    </submittedName>
</protein>
<evidence type="ECO:0000313" key="2">
    <source>
        <dbReference type="Proteomes" id="UP000233551"/>
    </source>
</evidence>
<organism evidence="1 2">
    <name type="scientific">Punica granatum</name>
    <name type="common">Pomegranate</name>
    <dbReference type="NCBI Taxonomy" id="22663"/>
    <lineage>
        <taxon>Eukaryota</taxon>
        <taxon>Viridiplantae</taxon>
        <taxon>Streptophyta</taxon>
        <taxon>Embryophyta</taxon>
        <taxon>Tracheophyta</taxon>
        <taxon>Spermatophyta</taxon>
        <taxon>Magnoliopsida</taxon>
        <taxon>eudicotyledons</taxon>
        <taxon>Gunneridae</taxon>
        <taxon>Pentapetalae</taxon>
        <taxon>rosids</taxon>
        <taxon>malvids</taxon>
        <taxon>Myrtales</taxon>
        <taxon>Lythraceae</taxon>
        <taxon>Punica</taxon>
    </lineage>
</organism>
<name>A0A2I0L6D2_PUNGR</name>
<dbReference type="EMBL" id="PGOL01000128">
    <property type="protein sequence ID" value="PKI76183.1"/>
    <property type="molecule type" value="Genomic_DNA"/>
</dbReference>
<accession>A0A2I0L6D2</accession>
<proteinExistence type="predicted"/>
<reference evidence="1 2" key="1">
    <citation type="submission" date="2017-11" db="EMBL/GenBank/DDBJ databases">
        <title>De-novo sequencing of pomegranate (Punica granatum L.) genome.</title>
        <authorList>
            <person name="Akparov Z."/>
            <person name="Amiraslanov A."/>
            <person name="Hajiyeva S."/>
            <person name="Abbasov M."/>
            <person name="Kaur K."/>
            <person name="Hamwieh A."/>
            <person name="Solovyev V."/>
            <person name="Salamov A."/>
            <person name="Braich B."/>
            <person name="Kosarev P."/>
            <person name="Mahmoud A."/>
            <person name="Hajiyev E."/>
            <person name="Babayeva S."/>
            <person name="Izzatullayeva V."/>
            <person name="Mammadov A."/>
            <person name="Mammadov A."/>
            <person name="Sharifova S."/>
            <person name="Ojaghi J."/>
            <person name="Eynullazada K."/>
            <person name="Bayramov B."/>
            <person name="Abdulazimova A."/>
            <person name="Shahmuradov I."/>
        </authorList>
    </citation>
    <scope>NUCLEOTIDE SEQUENCE [LARGE SCALE GENOMIC DNA]</scope>
    <source>
        <strain evidence="2">cv. AG2017</strain>
        <tissue evidence="1">Leaf</tissue>
    </source>
</reference>
<sequence>MCWKLASCDEGMYRRQAGITIGMVLMYRKPVSCDEGRDGARGRRRGSVNLSKADVAAGVGGYDPFRVVNWTEAKAVQELLGWLARLHTIFGDESTSDS</sequence>
<evidence type="ECO:0000313" key="1">
    <source>
        <dbReference type="EMBL" id="PKI76183.1"/>
    </source>
</evidence>
<keyword evidence="2" id="KW-1185">Reference proteome</keyword>
<comment type="caution">
    <text evidence="1">The sequence shown here is derived from an EMBL/GenBank/DDBJ whole genome shotgun (WGS) entry which is preliminary data.</text>
</comment>